<accession>A0A1A6AV42</accession>
<sequence length="170" mass="19153">MDNEKSIIKYNSLDSIYKENNGVLTFLYLLLNFLLVIGVLGLIGIPGLLIWNTLGVTTKVIAFAEINCIIAVLIIYELKNMVGRIMDNKVFIIHNVKSFNRVGVYTLLLGIANMINDKINGNLKIIFVFDKYGNLKFDIFAFIMLSCTFVAIAELLKKAIKVKNENDLTI</sequence>
<name>A0A1A6AV42_9CLOT</name>
<feature type="transmembrane region" description="Helical" evidence="1">
    <location>
        <begin position="99"/>
        <end position="115"/>
    </location>
</feature>
<evidence type="ECO:0008006" key="4">
    <source>
        <dbReference type="Google" id="ProtNLM"/>
    </source>
</evidence>
<keyword evidence="3" id="KW-1185">Reference proteome</keyword>
<evidence type="ECO:0000313" key="3">
    <source>
        <dbReference type="Proteomes" id="UP000093954"/>
    </source>
</evidence>
<keyword evidence="1" id="KW-0472">Membrane</keyword>
<organism evidence="2 3">
    <name type="scientific">Clostridium ragsdalei P11</name>
    <dbReference type="NCBI Taxonomy" id="1353534"/>
    <lineage>
        <taxon>Bacteria</taxon>
        <taxon>Bacillati</taxon>
        <taxon>Bacillota</taxon>
        <taxon>Clostridia</taxon>
        <taxon>Eubacteriales</taxon>
        <taxon>Clostridiaceae</taxon>
        <taxon>Clostridium</taxon>
    </lineage>
</organism>
<protein>
    <recommendedName>
        <fullName evidence="4">DUF2975 domain-containing protein</fullName>
    </recommendedName>
</protein>
<keyword evidence="1" id="KW-1133">Transmembrane helix</keyword>
<comment type="caution">
    <text evidence="2">The sequence shown here is derived from an EMBL/GenBank/DDBJ whole genome shotgun (WGS) entry which is preliminary data.</text>
</comment>
<gene>
    <name evidence="2" type="ORF">CLRAG_17980</name>
</gene>
<reference evidence="2 3" key="1">
    <citation type="journal article" date="2012" name="Front. Microbiol.">
        <title>Draft Genome Sequence of the Virulent Strain 01-B526 of the Fish Pathogen Aeromonas salmonicida.</title>
        <authorList>
            <person name="Charette S.J."/>
            <person name="Brochu F."/>
            <person name="Boyle B."/>
            <person name="Filion G."/>
            <person name="Tanaka K.H."/>
            <person name="Derome N."/>
        </authorList>
    </citation>
    <scope>NUCLEOTIDE SEQUENCE [LARGE SCALE GENOMIC DNA]</scope>
    <source>
        <strain evidence="2 3">P11</strain>
    </source>
</reference>
<keyword evidence="1" id="KW-0812">Transmembrane</keyword>
<feature type="transmembrane region" description="Helical" evidence="1">
    <location>
        <begin position="135"/>
        <end position="156"/>
    </location>
</feature>
<dbReference type="InterPro" id="IPR021354">
    <property type="entry name" value="DUF2975"/>
</dbReference>
<dbReference type="AlphaFoldDB" id="A0A1A6AV42"/>
<evidence type="ECO:0000256" key="1">
    <source>
        <dbReference type="SAM" id="Phobius"/>
    </source>
</evidence>
<dbReference type="RefSeq" id="WP_065078105.1">
    <property type="nucleotide sequence ID" value="NZ_LROS01000017.1"/>
</dbReference>
<dbReference type="Pfam" id="PF11188">
    <property type="entry name" value="DUF2975"/>
    <property type="match status" value="1"/>
</dbReference>
<dbReference type="Proteomes" id="UP000093954">
    <property type="component" value="Unassembled WGS sequence"/>
</dbReference>
<proteinExistence type="predicted"/>
<feature type="transmembrane region" description="Helical" evidence="1">
    <location>
        <begin position="60"/>
        <end position="78"/>
    </location>
</feature>
<dbReference type="PATRIC" id="fig|1353534.3.peg.1839"/>
<evidence type="ECO:0000313" key="2">
    <source>
        <dbReference type="EMBL" id="OBR93895.1"/>
    </source>
</evidence>
<dbReference type="EMBL" id="LROS01000017">
    <property type="protein sequence ID" value="OBR93895.1"/>
    <property type="molecule type" value="Genomic_DNA"/>
</dbReference>
<feature type="transmembrane region" description="Helical" evidence="1">
    <location>
        <begin position="21"/>
        <end position="54"/>
    </location>
</feature>